<dbReference type="AlphaFoldDB" id="A0A6L2LXQ0"/>
<dbReference type="GO" id="GO:0006397">
    <property type="term" value="P:mRNA processing"/>
    <property type="evidence" value="ECO:0007669"/>
    <property type="project" value="UniProtKB-KW"/>
</dbReference>
<comment type="caution">
    <text evidence="6">The sequence shown here is derived from an EMBL/GenBank/DDBJ whole genome shotgun (WGS) entry which is preliminary data.</text>
</comment>
<dbReference type="CDD" id="cd00590">
    <property type="entry name" value="RRM_SF"/>
    <property type="match status" value="1"/>
</dbReference>
<dbReference type="PROSITE" id="PS50102">
    <property type="entry name" value="RRM"/>
    <property type="match status" value="1"/>
</dbReference>
<reference evidence="6" key="1">
    <citation type="journal article" date="2019" name="Sci. Rep.">
        <title>Draft genome of Tanacetum cinerariifolium, the natural source of mosquito coil.</title>
        <authorList>
            <person name="Yamashiro T."/>
            <person name="Shiraishi A."/>
            <person name="Satake H."/>
            <person name="Nakayama K."/>
        </authorList>
    </citation>
    <scope>NUCLEOTIDE SEQUENCE</scope>
</reference>
<keyword evidence="6" id="KW-0808">Transferase</keyword>
<evidence type="ECO:0000313" key="6">
    <source>
        <dbReference type="EMBL" id="GEU64915.1"/>
    </source>
</evidence>
<sequence length="140" mass="15747">MHSFRSKEDHVVRISKSVFVTNFPNNFGSRDLWKPCEVYGKVVDVFIPNRKSKAGKRFAFVRFIRVEDLDRLICNLCTLWVGRFHLHANAVRYERSPKPSPLVKSPTSPTSNLAGSYVAAVNGTNIPPVINAPFSCSPAR</sequence>
<evidence type="ECO:0000256" key="2">
    <source>
        <dbReference type="ARBA" id="ARBA00022728"/>
    </source>
</evidence>
<gene>
    <name evidence="6" type="ORF">Tci_036893</name>
</gene>
<keyword evidence="3" id="KW-0508">mRNA splicing</keyword>
<dbReference type="GO" id="GO:0003723">
    <property type="term" value="F:RNA binding"/>
    <property type="evidence" value="ECO:0007669"/>
    <property type="project" value="UniProtKB-UniRule"/>
</dbReference>
<evidence type="ECO:0000256" key="3">
    <source>
        <dbReference type="ARBA" id="ARBA00023187"/>
    </source>
</evidence>
<keyword evidence="1" id="KW-0507">mRNA processing</keyword>
<dbReference type="SUPFAM" id="SSF54928">
    <property type="entry name" value="RNA-binding domain, RBD"/>
    <property type="match status" value="1"/>
</dbReference>
<keyword evidence="4" id="KW-0694">RNA-binding</keyword>
<keyword evidence="6" id="KW-0695">RNA-directed DNA polymerase</keyword>
<keyword evidence="2" id="KW-0747">Spliceosome</keyword>
<dbReference type="GO" id="GO:0005681">
    <property type="term" value="C:spliceosomal complex"/>
    <property type="evidence" value="ECO:0007669"/>
    <property type="project" value="UniProtKB-KW"/>
</dbReference>
<dbReference type="GO" id="GO:0003964">
    <property type="term" value="F:RNA-directed DNA polymerase activity"/>
    <property type="evidence" value="ECO:0007669"/>
    <property type="project" value="UniProtKB-KW"/>
</dbReference>
<feature type="domain" description="RRM" evidence="5">
    <location>
        <begin position="16"/>
        <end position="98"/>
    </location>
</feature>
<accession>A0A6L2LXQ0</accession>
<name>A0A6L2LXQ0_TANCI</name>
<dbReference type="EMBL" id="BKCJ010005101">
    <property type="protein sequence ID" value="GEU64915.1"/>
    <property type="molecule type" value="Genomic_DNA"/>
</dbReference>
<keyword evidence="6" id="KW-0548">Nucleotidyltransferase</keyword>
<organism evidence="6">
    <name type="scientific">Tanacetum cinerariifolium</name>
    <name type="common">Dalmatian daisy</name>
    <name type="synonym">Chrysanthemum cinerariifolium</name>
    <dbReference type="NCBI Taxonomy" id="118510"/>
    <lineage>
        <taxon>Eukaryota</taxon>
        <taxon>Viridiplantae</taxon>
        <taxon>Streptophyta</taxon>
        <taxon>Embryophyta</taxon>
        <taxon>Tracheophyta</taxon>
        <taxon>Spermatophyta</taxon>
        <taxon>Magnoliopsida</taxon>
        <taxon>eudicotyledons</taxon>
        <taxon>Gunneridae</taxon>
        <taxon>Pentapetalae</taxon>
        <taxon>asterids</taxon>
        <taxon>campanulids</taxon>
        <taxon>Asterales</taxon>
        <taxon>Asteraceae</taxon>
        <taxon>Asteroideae</taxon>
        <taxon>Anthemideae</taxon>
        <taxon>Anthemidinae</taxon>
        <taxon>Tanacetum</taxon>
    </lineage>
</organism>
<dbReference type="SMART" id="SM00360">
    <property type="entry name" value="RRM"/>
    <property type="match status" value="1"/>
</dbReference>
<dbReference type="InterPro" id="IPR012677">
    <property type="entry name" value="Nucleotide-bd_a/b_plait_sf"/>
</dbReference>
<dbReference type="InterPro" id="IPR000504">
    <property type="entry name" value="RRM_dom"/>
</dbReference>
<protein>
    <submittedName>
        <fullName evidence="6">RNA-directed DNA polymerase, eukaryota, nucleotide-binding alpha-beta plait domain protein</fullName>
    </submittedName>
</protein>
<evidence type="ECO:0000256" key="1">
    <source>
        <dbReference type="ARBA" id="ARBA00022664"/>
    </source>
</evidence>
<proteinExistence type="predicted"/>
<evidence type="ECO:0000256" key="4">
    <source>
        <dbReference type="PROSITE-ProRule" id="PRU00176"/>
    </source>
</evidence>
<dbReference type="PANTHER" id="PTHR23147">
    <property type="entry name" value="SERINE/ARGININE RICH SPLICING FACTOR"/>
    <property type="match status" value="1"/>
</dbReference>
<dbReference type="Pfam" id="PF00076">
    <property type="entry name" value="RRM_1"/>
    <property type="match status" value="1"/>
</dbReference>
<dbReference type="InterPro" id="IPR035979">
    <property type="entry name" value="RBD_domain_sf"/>
</dbReference>
<dbReference type="Gene3D" id="3.30.70.330">
    <property type="match status" value="1"/>
</dbReference>
<dbReference type="InterPro" id="IPR050907">
    <property type="entry name" value="SRSF"/>
</dbReference>
<dbReference type="GO" id="GO:0008380">
    <property type="term" value="P:RNA splicing"/>
    <property type="evidence" value="ECO:0007669"/>
    <property type="project" value="UniProtKB-KW"/>
</dbReference>
<evidence type="ECO:0000259" key="5">
    <source>
        <dbReference type="PROSITE" id="PS50102"/>
    </source>
</evidence>